<feature type="region of interest" description="Disordered" evidence="1">
    <location>
        <begin position="1"/>
        <end position="33"/>
    </location>
</feature>
<evidence type="ECO:0000256" key="1">
    <source>
        <dbReference type="SAM" id="MobiDB-lite"/>
    </source>
</evidence>
<name>A0AAU7L0D1_9RHAB</name>
<accession>A0AAU7L0D1</accession>
<protein>
    <submittedName>
        <fullName evidence="2">Matrix protein</fullName>
    </submittedName>
</protein>
<reference evidence="2" key="2">
    <citation type="submission" date="2024-04" db="EMBL/GenBank/DDBJ databases">
        <authorList>
            <person name="Kumar Pradhan S."/>
            <person name="Morrow J.L."/>
            <person name="Sharpe S.R."/>
            <person name="Karupannasamy A."/>
            <person name="Bynakal S."/>
            <person name="Ramasamy A."/>
            <person name="Riegler M."/>
        </authorList>
    </citation>
    <scope>NUCLEOTIDE SEQUENCE</scope>
    <source>
        <strain evidence="2">ZcSV-A3</strain>
    </source>
</reference>
<organism evidence="2">
    <name type="scientific">Zeugodacus cucurbitae sigmavirus-A3</name>
    <dbReference type="NCBI Taxonomy" id="3159478"/>
    <lineage>
        <taxon>Viruses</taxon>
        <taxon>Riboviria</taxon>
        <taxon>Orthornavirae</taxon>
        <taxon>Negarnaviricota</taxon>
        <taxon>Haploviricotina</taxon>
        <taxon>Monjiviricetes</taxon>
        <taxon>Mononegavirales</taxon>
        <taxon>Rhabdoviridae</taxon>
        <taxon>Alpharhabdovirinae</taxon>
        <taxon>Sigmavirus</taxon>
    </lineage>
</organism>
<reference evidence="2" key="1">
    <citation type="journal article" date="2024" name="J. Invertebr. Pathol.">
        <title>RNA virus diversity and prevalence in field and laboratory populations of melon fly throughout its distribution.</title>
        <authorList>
            <person name="Kumar Pradhan S."/>
            <person name="Morrow J.L."/>
            <person name="Sharpe S.R."/>
            <person name="Karuppannasamy A."/>
            <person name="Ramasamy E."/>
            <person name="Bynakal S."/>
            <person name="Maligeppagol M."/>
            <person name="Ramasamy A."/>
            <person name="Riegler M."/>
        </authorList>
    </citation>
    <scope>NUCLEOTIDE SEQUENCE</scope>
    <source>
        <strain evidence="2">ZcSV-A3</strain>
    </source>
</reference>
<sequence length="214" mass="24338">MNLLKSIQGKKESPKKESDTVSQASTSSLTNPFLPPTNLLRTYPSPSICQAVKLGKWKINSQMRLSLSIAPSKFESIMRILEVIEDEYQGNQVFEPLIKTIYWLLGLHLIEISGPSNSFTFASQLNELITIKHRYAMVHDQEFSHIYNTNGNFRGVEFAISFTVKFVPTKRHTVPLERYIPIKGKVQMEIPQFGIFLQGVNISNEANESEFILT</sequence>
<feature type="compositionally biased region" description="Basic and acidic residues" evidence="1">
    <location>
        <begin position="9"/>
        <end position="19"/>
    </location>
</feature>
<evidence type="ECO:0000313" key="2">
    <source>
        <dbReference type="EMBL" id="XBO77521.1"/>
    </source>
</evidence>
<proteinExistence type="predicted"/>
<dbReference type="EMBL" id="PP626162">
    <property type="protein sequence ID" value="XBO77521.1"/>
    <property type="molecule type" value="Viral_cRNA"/>
</dbReference>